<keyword evidence="3" id="KW-1185">Reference proteome</keyword>
<dbReference type="OrthoDB" id="47801at2759"/>
<gene>
    <name evidence="2" type="ORF">AJ79_07872</name>
</gene>
<feature type="compositionally biased region" description="Low complexity" evidence="1">
    <location>
        <begin position="32"/>
        <end position="48"/>
    </location>
</feature>
<evidence type="ECO:0000256" key="1">
    <source>
        <dbReference type="SAM" id="MobiDB-lite"/>
    </source>
</evidence>
<dbReference type="EMBL" id="PDNB01000169">
    <property type="protein sequence ID" value="PGH01624.1"/>
    <property type="molecule type" value="Genomic_DNA"/>
</dbReference>
<name>A0A2B7WQH9_9EURO</name>
<comment type="caution">
    <text evidence="2">The sequence shown here is derived from an EMBL/GenBank/DDBJ whole genome shotgun (WGS) entry which is preliminary data.</text>
</comment>
<proteinExistence type="predicted"/>
<dbReference type="AlphaFoldDB" id="A0A2B7WQH9"/>
<dbReference type="Proteomes" id="UP000223968">
    <property type="component" value="Unassembled WGS sequence"/>
</dbReference>
<sequence length="353" mass="38896">MSYNYNHWKGQNYYQGPPGPGQPPATHSIFGTPTPNNQQTQQQQRQPHPNSPHPPRSLIPKPHPPEVTQSISAVHTFWAKCASTKCHHCHTPLLNTFFDVVAWLKRWTSVAGSDSSKASLICAAQCVNCNALTCLGCGRESNKAAPVRTVQGCYLQWCCRYGRMFVIWVMLARYDLMEIDVQYSVGNNNNSNCVRNSLRPAGTLDSRGIGVLGAIDFKDKDRLLDGVTEMMADVVTELISTWHNKNLPAELRAMLQLSMLVDRATDLLRNDSIEEVSKRAGVYGSVLRFVQKLNAHAELSDLVRARGYGKRSSAGLQTICEIPAGDRGKAAREMALILGEKIPPLAEKIGAAG</sequence>
<accession>A0A2B7WQH9</accession>
<evidence type="ECO:0000313" key="2">
    <source>
        <dbReference type="EMBL" id="PGH01624.1"/>
    </source>
</evidence>
<evidence type="ECO:0000313" key="3">
    <source>
        <dbReference type="Proteomes" id="UP000223968"/>
    </source>
</evidence>
<protein>
    <submittedName>
        <fullName evidence="2">Uncharacterized protein</fullName>
    </submittedName>
</protein>
<organism evidence="2 3">
    <name type="scientific">Helicocarpus griseus UAMH5409</name>
    <dbReference type="NCBI Taxonomy" id="1447875"/>
    <lineage>
        <taxon>Eukaryota</taxon>
        <taxon>Fungi</taxon>
        <taxon>Dikarya</taxon>
        <taxon>Ascomycota</taxon>
        <taxon>Pezizomycotina</taxon>
        <taxon>Eurotiomycetes</taxon>
        <taxon>Eurotiomycetidae</taxon>
        <taxon>Onygenales</taxon>
        <taxon>Ajellomycetaceae</taxon>
        <taxon>Helicocarpus</taxon>
    </lineage>
</organism>
<feature type="region of interest" description="Disordered" evidence="1">
    <location>
        <begin position="12"/>
        <end position="65"/>
    </location>
</feature>
<reference evidence="2 3" key="1">
    <citation type="submission" date="2017-10" db="EMBL/GenBank/DDBJ databases">
        <title>Comparative genomics in systemic dimorphic fungi from Ajellomycetaceae.</title>
        <authorList>
            <person name="Munoz J.F."/>
            <person name="Mcewen J.G."/>
            <person name="Clay O.K."/>
            <person name="Cuomo C.A."/>
        </authorList>
    </citation>
    <scope>NUCLEOTIDE SEQUENCE [LARGE SCALE GENOMIC DNA]</scope>
    <source>
        <strain evidence="2 3">UAMH5409</strain>
    </source>
</reference>